<reference evidence="1 2" key="1">
    <citation type="journal article" date="2012" name="J. Bacteriol.">
        <title>Draft Genome Sequence of Mesorhizobium alhagi CCNWXJ12-2T, a Novel Salt-Resistant Species Isolated from the Desert of Northwestern China.</title>
        <authorList>
            <person name="Zhou M."/>
            <person name="Chen W."/>
            <person name="Chen H."/>
            <person name="Wei G."/>
        </authorList>
    </citation>
    <scope>NUCLEOTIDE SEQUENCE [LARGE SCALE GENOMIC DNA]</scope>
    <source>
        <strain evidence="1 2">CCNWXJ12-2</strain>
    </source>
</reference>
<keyword evidence="2" id="KW-1185">Reference proteome</keyword>
<dbReference type="AlphaFoldDB" id="H0HY15"/>
<dbReference type="RefSeq" id="WP_008838672.1">
    <property type="nucleotide sequence ID" value="NZ_AHAM01000214.1"/>
</dbReference>
<sequence>MAREMQSAPSAPSGQGDFDFLFGQWRVADRRLAVRLAGSNDWLAFDGVSATRPILGGQANIEDNILNSPAGTYRAAAIRAFDPAPGQWAIWWLDSRYPDSLGTPVVGRFENGVGTFYSDDMHEGRPVRTRFLWTQVTSGAPRWEQALSADGGTSWETNWIMNFTRTGD</sequence>
<evidence type="ECO:0008006" key="3">
    <source>
        <dbReference type="Google" id="ProtNLM"/>
    </source>
</evidence>
<protein>
    <recommendedName>
        <fullName evidence="3">DUF1579 domain-containing protein</fullName>
    </recommendedName>
</protein>
<proteinExistence type="predicted"/>
<evidence type="ECO:0000313" key="1">
    <source>
        <dbReference type="EMBL" id="EHK54381.1"/>
    </source>
</evidence>
<evidence type="ECO:0000313" key="2">
    <source>
        <dbReference type="Proteomes" id="UP000003250"/>
    </source>
</evidence>
<gene>
    <name evidence="1" type="ORF">MAXJ12_25468</name>
</gene>
<accession>H0HY15</accession>
<dbReference type="Proteomes" id="UP000003250">
    <property type="component" value="Unassembled WGS sequence"/>
</dbReference>
<dbReference type="EMBL" id="AHAM01000214">
    <property type="protein sequence ID" value="EHK54381.1"/>
    <property type="molecule type" value="Genomic_DNA"/>
</dbReference>
<name>H0HY15_9HYPH</name>
<dbReference type="PATRIC" id="fig|1107882.3.peg.4941"/>
<organism evidence="1 2">
    <name type="scientific">Mesorhizobium alhagi CCNWXJ12-2</name>
    <dbReference type="NCBI Taxonomy" id="1107882"/>
    <lineage>
        <taxon>Bacteria</taxon>
        <taxon>Pseudomonadati</taxon>
        <taxon>Pseudomonadota</taxon>
        <taxon>Alphaproteobacteria</taxon>
        <taxon>Hyphomicrobiales</taxon>
        <taxon>Phyllobacteriaceae</taxon>
        <taxon>Allomesorhizobium</taxon>
    </lineage>
</organism>